<dbReference type="InterPro" id="IPR003583">
    <property type="entry name" value="Hlx-hairpin-Hlx_DNA-bd_motif"/>
</dbReference>
<evidence type="ECO:0000259" key="2">
    <source>
        <dbReference type="PROSITE" id="PS50173"/>
    </source>
</evidence>
<proteinExistence type="predicted"/>
<accession>A0A6A7A913</accession>
<feature type="region of interest" description="Disordered" evidence="1">
    <location>
        <begin position="413"/>
        <end position="438"/>
    </location>
</feature>
<dbReference type="FunFam" id="3.40.1170.60:FF:000006">
    <property type="entry name" value="DNA polymerase iota"/>
    <property type="match status" value="1"/>
</dbReference>
<feature type="domain" description="UmuC" evidence="2">
    <location>
        <begin position="19"/>
        <end position="266"/>
    </location>
</feature>
<dbReference type="EMBL" id="MU006220">
    <property type="protein sequence ID" value="KAF2829686.1"/>
    <property type="molecule type" value="Genomic_DNA"/>
</dbReference>
<name>A0A6A7A913_9PLEO</name>
<sequence length="615" mass="68712">MDSNVARRKRPKRQVESTIIHFDYDCFYASVFENETPSLKALPLAVQQKQIIVTCNYEARRRGLYKLQLIAEAKRLCPEVVIVLGEDLTRFRNASKELYSFLKSFSWNGRCERLGFDEVFMDISDLVEYNASILNSGDLAHSFFYLSKVDPTQGFPFDATSIAGHTYPDSLHTTPDITSLDLLQLRLLLASNLAEYLRNRLETEKGYTATVGISTNKLLAKLVGNRHKPNAQTTLVPPYTSVDDTVEDNVALFIDDHEVGKIPGIGFKIAQKLRAHVLQRPAEFDAGLVYGGTKEKVLVRDVRQHPGMGPETLERLLGGPGAPQGIGARIWELVNGCDITEVGQAREVPTQISIEDSYLRLDTLSEVTKELRMLATSLLRRMHTDLLEADDDEEASAEDSSKPAVPKRWLAHPKAIRLSTRPRPPQNPDGSRNRSFARISKSAPMPGFVFSLKHSDEEIAERLVNESLLPLFRLLHPEKTGWNLSLVNVAATSMADAASEKGGVGRNIAKMFKQQDSVLKQWKVAEVEELIAKEGNEVVEMQPQQPLPHLLASVSGSEDIPTPSQEVDGHAVDHWDSEDEELIDVDDSYICEQCGANMPLFAFGAHQRYHIQMNT</sequence>
<evidence type="ECO:0000313" key="3">
    <source>
        <dbReference type="EMBL" id="KAF2829686.1"/>
    </source>
</evidence>
<organism evidence="3 4">
    <name type="scientific">Ophiobolus disseminans</name>
    <dbReference type="NCBI Taxonomy" id="1469910"/>
    <lineage>
        <taxon>Eukaryota</taxon>
        <taxon>Fungi</taxon>
        <taxon>Dikarya</taxon>
        <taxon>Ascomycota</taxon>
        <taxon>Pezizomycotina</taxon>
        <taxon>Dothideomycetes</taxon>
        <taxon>Pleosporomycetidae</taxon>
        <taxon>Pleosporales</taxon>
        <taxon>Pleosporineae</taxon>
        <taxon>Phaeosphaeriaceae</taxon>
        <taxon>Ophiobolus</taxon>
    </lineage>
</organism>
<dbReference type="GO" id="GO:0003887">
    <property type="term" value="F:DNA-directed DNA polymerase activity"/>
    <property type="evidence" value="ECO:0007669"/>
    <property type="project" value="TreeGrafter"/>
</dbReference>
<protein>
    <submittedName>
        <fullName evidence="3">DNA/RNA polymerase</fullName>
    </submittedName>
</protein>
<dbReference type="Gene3D" id="3.40.1170.60">
    <property type="match status" value="1"/>
</dbReference>
<dbReference type="GO" id="GO:0070987">
    <property type="term" value="P:error-free translesion synthesis"/>
    <property type="evidence" value="ECO:0007669"/>
    <property type="project" value="UniProtKB-ARBA"/>
</dbReference>
<dbReference type="GO" id="GO:0006281">
    <property type="term" value="P:DNA repair"/>
    <property type="evidence" value="ECO:0007669"/>
    <property type="project" value="InterPro"/>
</dbReference>
<evidence type="ECO:0000256" key="1">
    <source>
        <dbReference type="SAM" id="MobiDB-lite"/>
    </source>
</evidence>
<dbReference type="OrthoDB" id="447129at2759"/>
<dbReference type="InterPro" id="IPR043128">
    <property type="entry name" value="Rev_trsase/Diguanyl_cyclase"/>
</dbReference>
<dbReference type="PANTHER" id="PTHR46404">
    <property type="entry name" value="DNA POLYMERASE IOTA"/>
    <property type="match status" value="1"/>
</dbReference>
<dbReference type="Proteomes" id="UP000799424">
    <property type="component" value="Unassembled WGS sequence"/>
</dbReference>
<dbReference type="PANTHER" id="PTHR46404:SF1">
    <property type="entry name" value="DNA POLYMERASE IOTA"/>
    <property type="match status" value="1"/>
</dbReference>
<dbReference type="GO" id="GO:0003684">
    <property type="term" value="F:damaged DNA binding"/>
    <property type="evidence" value="ECO:0007669"/>
    <property type="project" value="InterPro"/>
</dbReference>
<dbReference type="InterPro" id="IPR001126">
    <property type="entry name" value="UmuC"/>
</dbReference>
<dbReference type="PROSITE" id="PS50173">
    <property type="entry name" value="UMUC"/>
    <property type="match status" value="1"/>
</dbReference>
<dbReference type="SUPFAM" id="SSF56672">
    <property type="entry name" value="DNA/RNA polymerases"/>
    <property type="match status" value="1"/>
</dbReference>
<evidence type="ECO:0000313" key="4">
    <source>
        <dbReference type="Proteomes" id="UP000799424"/>
    </source>
</evidence>
<feature type="non-terminal residue" evidence="3">
    <location>
        <position position="615"/>
    </location>
</feature>
<gene>
    <name evidence="3" type="ORF">CC86DRAFT_443824</name>
</gene>
<dbReference type="InterPro" id="IPR043502">
    <property type="entry name" value="DNA/RNA_pol_sf"/>
</dbReference>
<keyword evidence="4" id="KW-1185">Reference proteome</keyword>
<dbReference type="Gene3D" id="3.30.70.270">
    <property type="match status" value="1"/>
</dbReference>
<dbReference type="AlphaFoldDB" id="A0A6A7A913"/>
<dbReference type="InterPro" id="IPR036775">
    <property type="entry name" value="DNA_pol_Y-fam_lit_finger_sf"/>
</dbReference>
<dbReference type="Pfam" id="PF00817">
    <property type="entry name" value="IMS"/>
    <property type="match status" value="1"/>
</dbReference>
<reference evidence="3" key="1">
    <citation type="journal article" date="2020" name="Stud. Mycol.">
        <title>101 Dothideomycetes genomes: a test case for predicting lifestyles and emergence of pathogens.</title>
        <authorList>
            <person name="Haridas S."/>
            <person name="Albert R."/>
            <person name="Binder M."/>
            <person name="Bloem J."/>
            <person name="Labutti K."/>
            <person name="Salamov A."/>
            <person name="Andreopoulos B."/>
            <person name="Baker S."/>
            <person name="Barry K."/>
            <person name="Bills G."/>
            <person name="Bluhm B."/>
            <person name="Cannon C."/>
            <person name="Castanera R."/>
            <person name="Culley D."/>
            <person name="Daum C."/>
            <person name="Ezra D."/>
            <person name="Gonzalez J."/>
            <person name="Henrissat B."/>
            <person name="Kuo A."/>
            <person name="Liang C."/>
            <person name="Lipzen A."/>
            <person name="Lutzoni F."/>
            <person name="Magnuson J."/>
            <person name="Mondo S."/>
            <person name="Nolan M."/>
            <person name="Ohm R."/>
            <person name="Pangilinan J."/>
            <person name="Park H.-J."/>
            <person name="Ramirez L."/>
            <person name="Alfaro M."/>
            <person name="Sun H."/>
            <person name="Tritt A."/>
            <person name="Yoshinaga Y."/>
            <person name="Zwiers L.-H."/>
            <person name="Turgeon B."/>
            <person name="Goodwin S."/>
            <person name="Spatafora J."/>
            <person name="Crous P."/>
            <person name="Grigoriev I."/>
        </authorList>
    </citation>
    <scope>NUCLEOTIDE SEQUENCE</scope>
    <source>
        <strain evidence="3">CBS 113818</strain>
    </source>
</reference>
<dbReference type="SMART" id="SM00278">
    <property type="entry name" value="HhH1"/>
    <property type="match status" value="2"/>
</dbReference>
<dbReference type="Gene3D" id="3.30.1490.100">
    <property type="entry name" value="DNA polymerase, Y-family, little finger domain"/>
    <property type="match status" value="1"/>
</dbReference>